<protein>
    <submittedName>
        <fullName evidence="1">Uncharacterized protein</fullName>
    </submittedName>
</protein>
<dbReference type="EMBL" id="BGZK01002501">
    <property type="protein sequence ID" value="GBP94411.1"/>
    <property type="molecule type" value="Genomic_DNA"/>
</dbReference>
<dbReference type="Proteomes" id="UP000299102">
    <property type="component" value="Unassembled WGS sequence"/>
</dbReference>
<organism evidence="1 2">
    <name type="scientific">Eumeta variegata</name>
    <name type="common">Bagworm moth</name>
    <name type="synonym">Eumeta japonica</name>
    <dbReference type="NCBI Taxonomy" id="151549"/>
    <lineage>
        <taxon>Eukaryota</taxon>
        <taxon>Metazoa</taxon>
        <taxon>Ecdysozoa</taxon>
        <taxon>Arthropoda</taxon>
        <taxon>Hexapoda</taxon>
        <taxon>Insecta</taxon>
        <taxon>Pterygota</taxon>
        <taxon>Neoptera</taxon>
        <taxon>Endopterygota</taxon>
        <taxon>Lepidoptera</taxon>
        <taxon>Glossata</taxon>
        <taxon>Ditrysia</taxon>
        <taxon>Tineoidea</taxon>
        <taxon>Psychidae</taxon>
        <taxon>Oiketicinae</taxon>
        <taxon>Eumeta</taxon>
    </lineage>
</organism>
<proteinExistence type="predicted"/>
<comment type="caution">
    <text evidence="1">The sequence shown here is derived from an EMBL/GenBank/DDBJ whole genome shotgun (WGS) entry which is preliminary data.</text>
</comment>
<gene>
    <name evidence="1" type="ORF">EVAR_65667_1</name>
</gene>
<name>A0A4C2A017_EUMVA</name>
<sequence>MLVLPFAVEVCGVRARVLSLNTAGEEDFRDEEVAMVEGEKLEEPNEEFDSRELTFAQLGRCRPNISRAGYTPHPAGLMVDQQDHNREQDSHRYCDIVKERYAR</sequence>
<dbReference type="AlphaFoldDB" id="A0A4C2A017"/>
<keyword evidence="2" id="KW-1185">Reference proteome</keyword>
<evidence type="ECO:0000313" key="2">
    <source>
        <dbReference type="Proteomes" id="UP000299102"/>
    </source>
</evidence>
<accession>A0A4C2A017</accession>
<evidence type="ECO:0000313" key="1">
    <source>
        <dbReference type="EMBL" id="GBP94411.1"/>
    </source>
</evidence>
<reference evidence="1 2" key="1">
    <citation type="journal article" date="2019" name="Commun. Biol.">
        <title>The bagworm genome reveals a unique fibroin gene that provides high tensile strength.</title>
        <authorList>
            <person name="Kono N."/>
            <person name="Nakamura H."/>
            <person name="Ohtoshi R."/>
            <person name="Tomita M."/>
            <person name="Numata K."/>
            <person name="Arakawa K."/>
        </authorList>
    </citation>
    <scope>NUCLEOTIDE SEQUENCE [LARGE SCALE GENOMIC DNA]</scope>
</reference>